<evidence type="ECO:0008006" key="4">
    <source>
        <dbReference type="Google" id="ProtNLM"/>
    </source>
</evidence>
<reference evidence="2" key="1">
    <citation type="journal article" date="2014" name="Int. J. Syst. Evol. Microbiol.">
        <title>Complete genome sequence of Corynebacterium casei LMG S-19264T (=DSM 44701T), isolated from a smear-ripened cheese.</title>
        <authorList>
            <consortium name="US DOE Joint Genome Institute (JGI-PGF)"/>
            <person name="Walter F."/>
            <person name="Albersmeier A."/>
            <person name="Kalinowski J."/>
            <person name="Ruckert C."/>
        </authorList>
    </citation>
    <scope>NUCLEOTIDE SEQUENCE</scope>
    <source>
        <strain evidence="2">KCTC 23077</strain>
    </source>
</reference>
<dbReference type="AlphaFoldDB" id="A0A918W8R2"/>
<dbReference type="InterPro" id="IPR010281">
    <property type="entry name" value="DUF885"/>
</dbReference>
<evidence type="ECO:0000313" key="3">
    <source>
        <dbReference type="Proteomes" id="UP000646426"/>
    </source>
</evidence>
<feature type="signal peptide" evidence="1">
    <location>
        <begin position="1"/>
        <end position="21"/>
    </location>
</feature>
<dbReference type="PANTHER" id="PTHR33361:SF2">
    <property type="entry name" value="DUF885 DOMAIN-CONTAINING PROTEIN"/>
    <property type="match status" value="1"/>
</dbReference>
<gene>
    <name evidence="2" type="ORF">GCM10007067_19960</name>
</gene>
<organism evidence="2 3">
    <name type="scientific">Cognatilysobacter bugurensis</name>
    <dbReference type="NCBI Taxonomy" id="543356"/>
    <lineage>
        <taxon>Bacteria</taxon>
        <taxon>Pseudomonadati</taxon>
        <taxon>Pseudomonadota</taxon>
        <taxon>Gammaproteobacteria</taxon>
        <taxon>Lysobacterales</taxon>
        <taxon>Lysobacteraceae</taxon>
        <taxon>Cognatilysobacter</taxon>
    </lineage>
</organism>
<sequence>MLKPLVLAVSLALLTPHAALAQSQPAQAAKAATAPKPAPAWVEQSNAHAQILLQAQAPFVPEQMSFFGVPGYDTQVFDFRPGYAKRFREATQQARTQLAARAQAERDPNVQQDLAILIQAADDAIESSEVNERLTVPFLDVGQTVFQGIKGLLTDQVPAERRKNAVERLRRYAGLTPDTQPLATLARERYAEHAGDAKRLKPTKIEVEQSLANLPTYLTGLEELFAKYGLAAEAKPALDALKTQLEGYADFSRGTVLPNARTTYELPKELYALQLKNVGIDVDPLVLVDRARVGFMETRAAMQQLAPLVAKEKGLKESDYIAVMRALKRKTLPNEKLEAHYRNVVMPALEEQIREHDVVTLPQRPMQMRLGTAAESAAQPAPHFLPAPLIGNTGQQGTFVLPLGNPNAGAEGAYDDFNFPAVAWTLSAHEGRPGHELQFTAMVERGISLARTLYAFNSVNVEGWALYAEAEMVPYEPLEGQLFALQFRLLRAARAMLDPMLNLGLIDRDTAFKVLTEQVGLSNAMARQEVDRYTVRSPGQAGSYFYGYSKILALRAETELALGDAFDRQAFNDFLLDQGLLPPDLLAQAVRERFIPEQKAKAKGASKG</sequence>
<dbReference type="Proteomes" id="UP000646426">
    <property type="component" value="Unassembled WGS sequence"/>
</dbReference>
<dbReference type="EMBL" id="BMYD01000003">
    <property type="protein sequence ID" value="GHA82056.1"/>
    <property type="molecule type" value="Genomic_DNA"/>
</dbReference>
<reference evidence="2" key="2">
    <citation type="submission" date="2020-09" db="EMBL/GenBank/DDBJ databases">
        <authorList>
            <person name="Sun Q."/>
            <person name="Kim S."/>
        </authorList>
    </citation>
    <scope>NUCLEOTIDE SEQUENCE</scope>
    <source>
        <strain evidence="2">KCTC 23077</strain>
    </source>
</reference>
<dbReference type="PANTHER" id="PTHR33361">
    <property type="entry name" value="GLR0591 PROTEIN"/>
    <property type="match status" value="1"/>
</dbReference>
<evidence type="ECO:0000313" key="2">
    <source>
        <dbReference type="EMBL" id="GHA82056.1"/>
    </source>
</evidence>
<name>A0A918W8R2_9GAMM</name>
<evidence type="ECO:0000256" key="1">
    <source>
        <dbReference type="SAM" id="SignalP"/>
    </source>
</evidence>
<keyword evidence="1" id="KW-0732">Signal</keyword>
<proteinExistence type="predicted"/>
<keyword evidence="3" id="KW-1185">Reference proteome</keyword>
<dbReference type="Pfam" id="PF05960">
    <property type="entry name" value="DUF885"/>
    <property type="match status" value="1"/>
</dbReference>
<accession>A0A918W8R2</accession>
<comment type="caution">
    <text evidence="2">The sequence shown here is derived from an EMBL/GenBank/DDBJ whole genome shotgun (WGS) entry which is preliminary data.</text>
</comment>
<dbReference type="RefSeq" id="WP_229792453.1">
    <property type="nucleotide sequence ID" value="NZ_BMYD01000003.1"/>
</dbReference>
<feature type="chain" id="PRO_5037034283" description="DUF885 domain-containing protein" evidence="1">
    <location>
        <begin position="22"/>
        <end position="608"/>
    </location>
</feature>
<protein>
    <recommendedName>
        <fullName evidence="4">DUF885 domain-containing protein</fullName>
    </recommendedName>
</protein>